<dbReference type="AlphaFoldDB" id="A0A286GVU4"/>
<dbReference type="SMART" id="SM00346">
    <property type="entry name" value="HTH_ICLR"/>
    <property type="match status" value="1"/>
</dbReference>
<evidence type="ECO:0000256" key="3">
    <source>
        <dbReference type="ARBA" id="ARBA00023163"/>
    </source>
</evidence>
<keyword evidence="7" id="KW-1185">Reference proteome</keyword>
<proteinExistence type="predicted"/>
<dbReference type="PROSITE" id="PS51078">
    <property type="entry name" value="ICLR_ED"/>
    <property type="match status" value="1"/>
</dbReference>
<organism evidence="6 7">
    <name type="scientific">Caenispirillum bisanense</name>
    <dbReference type="NCBI Taxonomy" id="414052"/>
    <lineage>
        <taxon>Bacteria</taxon>
        <taxon>Pseudomonadati</taxon>
        <taxon>Pseudomonadota</taxon>
        <taxon>Alphaproteobacteria</taxon>
        <taxon>Rhodospirillales</taxon>
        <taxon>Novispirillaceae</taxon>
        <taxon>Caenispirillum</taxon>
    </lineage>
</organism>
<dbReference type="GO" id="GO:0045892">
    <property type="term" value="P:negative regulation of DNA-templated transcription"/>
    <property type="evidence" value="ECO:0007669"/>
    <property type="project" value="TreeGrafter"/>
</dbReference>
<keyword evidence="3" id="KW-0804">Transcription</keyword>
<dbReference type="PROSITE" id="PS51077">
    <property type="entry name" value="HTH_ICLR"/>
    <property type="match status" value="1"/>
</dbReference>
<dbReference type="EMBL" id="OCNJ01000009">
    <property type="protein sequence ID" value="SOD99643.1"/>
    <property type="molecule type" value="Genomic_DNA"/>
</dbReference>
<dbReference type="SUPFAM" id="SSF55781">
    <property type="entry name" value="GAF domain-like"/>
    <property type="match status" value="1"/>
</dbReference>
<protein>
    <submittedName>
        <fullName evidence="6">Transcriptional regulator, IclR family</fullName>
    </submittedName>
</protein>
<name>A0A286GVU4_9PROT</name>
<reference evidence="6 7" key="1">
    <citation type="submission" date="2017-09" db="EMBL/GenBank/DDBJ databases">
        <authorList>
            <person name="Ehlers B."/>
            <person name="Leendertz F.H."/>
        </authorList>
    </citation>
    <scope>NUCLEOTIDE SEQUENCE [LARGE SCALE GENOMIC DNA]</scope>
    <source>
        <strain evidence="6 7">USBA 140</strain>
    </source>
</reference>
<dbReference type="OrthoDB" id="6166718at2"/>
<dbReference type="GO" id="GO:0003677">
    <property type="term" value="F:DNA binding"/>
    <property type="evidence" value="ECO:0007669"/>
    <property type="project" value="UniProtKB-KW"/>
</dbReference>
<dbReference type="FunFam" id="1.10.10.10:FF:000056">
    <property type="entry name" value="IclR family transcriptional regulator"/>
    <property type="match status" value="1"/>
</dbReference>
<evidence type="ECO:0000256" key="1">
    <source>
        <dbReference type="ARBA" id="ARBA00023015"/>
    </source>
</evidence>
<dbReference type="InterPro" id="IPR036388">
    <property type="entry name" value="WH-like_DNA-bd_sf"/>
</dbReference>
<evidence type="ECO:0000259" key="5">
    <source>
        <dbReference type="PROSITE" id="PS51078"/>
    </source>
</evidence>
<dbReference type="Pfam" id="PF09339">
    <property type="entry name" value="HTH_IclR"/>
    <property type="match status" value="1"/>
</dbReference>
<sequence length="227" mass="24501">MAAENRVEAVERALAVLDCFDGEKQALTLAELAERTGFYKSTILRLIGSLERFGYVGRRASDGRYTLGPAVWRLGSAYRRRFALAGAIRPELATLRDHTGETASFYVRDGDKRVCLYRENSLRAARHHLSEGEVLPLSGGASAWVILAWTGGDDERSTRVREAGAAISVGERDPDVAAVAVPVLDREGGFLGALSVSGLASRFGPELREAAAEALRESAARLRGVVV</sequence>
<dbReference type="InterPro" id="IPR005471">
    <property type="entry name" value="Tscrpt_reg_IclR_N"/>
</dbReference>
<feature type="domain" description="HTH iclR-type" evidence="4">
    <location>
        <begin position="7"/>
        <end position="69"/>
    </location>
</feature>
<dbReference type="InterPro" id="IPR029016">
    <property type="entry name" value="GAF-like_dom_sf"/>
</dbReference>
<evidence type="ECO:0000256" key="2">
    <source>
        <dbReference type="ARBA" id="ARBA00023125"/>
    </source>
</evidence>
<dbReference type="PANTHER" id="PTHR30136:SF39">
    <property type="entry name" value="TRANSCRIPTIONAL REGULATORY PROTEIN"/>
    <property type="match status" value="1"/>
</dbReference>
<dbReference type="Gene3D" id="1.10.10.10">
    <property type="entry name" value="Winged helix-like DNA-binding domain superfamily/Winged helix DNA-binding domain"/>
    <property type="match status" value="1"/>
</dbReference>
<dbReference type="Gene3D" id="3.30.450.40">
    <property type="match status" value="2"/>
</dbReference>
<dbReference type="Pfam" id="PF01614">
    <property type="entry name" value="IclR_C"/>
    <property type="match status" value="2"/>
</dbReference>
<dbReference type="RefSeq" id="WP_097280767.1">
    <property type="nucleotide sequence ID" value="NZ_OCNJ01000009.1"/>
</dbReference>
<evidence type="ECO:0000313" key="6">
    <source>
        <dbReference type="EMBL" id="SOD99643.1"/>
    </source>
</evidence>
<dbReference type="SUPFAM" id="SSF46785">
    <property type="entry name" value="Winged helix' DNA-binding domain"/>
    <property type="match status" value="1"/>
</dbReference>
<keyword evidence="1" id="KW-0805">Transcription regulation</keyword>
<evidence type="ECO:0000259" key="4">
    <source>
        <dbReference type="PROSITE" id="PS51077"/>
    </source>
</evidence>
<evidence type="ECO:0000313" key="7">
    <source>
        <dbReference type="Proteomes" id="UP000219621"/>
    </source>
</evidence>
<dbReference type="GO" id="GO:0003700">
    <property type="term" value="F:DNA-binding transcription factor activity"/>
    <property type="evidence" value="ECO:0007669"/>
    <property type="project" value="TreeGrafter"/>
</dbReference>
<gene>
    <name evidence="6" type="ORF">SAMN05421508_109105</name>
</gene>
<dbReference type="Proteomes" id="UP000219621">
    <property type="component" value="Unassembled WGS sequence"/>
</dbReference>
<dbReference type="InterPro" id="IPR036390">
    <property type="entry name" value="WH_DNA-bd_sf"/>
</dbReference>
<dbReference type="PANTHER" id="PTHR30136">
    <property type="entry name" value="HELIX-TURN-HELIX TRANSCRIPTIONAL REGULATOR, ICLR FAMILY"/>
    <property type="match status" value="1"/>
</dbReference>
<keyword evidence="2" id="KW-0238">DNA-binding</keyword>
<dbReference type="InterPro" id="IPR014757">
    <property type="entry name" value="Tscrpt_reg_IclR_C"/>
</dbReference>
<dbReference type="InterPro" id="IPR050707">
    <property type="entry name" value="HTH_MetabolicPath_Reg"/>
</dbReference>
<feature type="domain" description="IclR-ED" evidence="5">
    <location>
        <begin position="70"/>
        <end position="227"/>
    </location>
</feature>
<accession>A0A286GVU4</accession>